<dbReference type="GeneID" id="115476755"/>
<keyword evidence="2" id="KW-1185">Reference proteome</keyword>
<dbReference type="GO" id="GO:0008289">
    <property type="term" value="F:lipid binding"/>
    <property type="evidence" value="ECO:0007669"/>
    <property type="project" value="InterPro"/>
</dbReference>
<protein>
    <submittedName>
        <fullName evidence="3 4">Uncharacterized protein LOC115476755</fullName>
    </submittedName>
</protein>
<reference evidence="3 4" key="1">
    <citation type="submission" date="2025-04" db="UniProtKB">
        <authorList>
            <consortium name="RefSeq"/>
        </authorList>
    </citation>
    <scope>IDENTIFICATION</scope>
</reference>
<name>A0A6P7Z0B9_9AMPH</name>
<evidence type="ECO:0000313" key="4">
    <source>
        <dbReference type="RefSeq" id="XP_030069190.1"/>
    </source>
</evidence>
<dbReference type="Gene3D" id="3.15.20.10">
    <property type="entry name" value="Bactericidal permeability-increasing protein, domain 2"/>
    <property type="match status" value="1"/>
</dbReference>
<dbReference type="InterPro" id="IPR051660">
    <property type="entry name" value="BPI_fold-BPI/LBP"/>
</dbReference>
<dbReference type="PANTHER" id="PTHR46019:SF4">
    <property type="entry name" value="BPI FOLD-CONTAINING FAMILY B MEMBER 4"/>
    <property type="match status" value="1"/>
</dbReference>
<dbReference type="KEGG" id="muo:115476755"/>
<feature type="chain" id="PRO_5044652579" evidence="1">
    <location>
        <begin position="20"/>
        <end position="431"/>
    </location>
</feature>
<dbReference type="PANTHER" id="PTHR46019">
    <property type="entry name" value="BPI FOLD-CONTAINING FAMILY B MEMBER 4-RELATED"/>
    <property type="match status" value="1"/>
</dbReference>
<dbReference type="RefSeq" id="XP_030069190.1">
    <property type="nucleotide sequence ID" value="XM_030213330.1"/>
</dbReference>
<gene>
    <name evidence="3 4" type="primary">LOC115476755</name>
</gene>
<evidence type="ECO:0000256" key="1">
    <source>
        <dbReference type="SAM" id="SignalP"/>
    </source>
</evidence>
<dbReference type="AlphaFoldDB" id="A0A6P7Z0B9"/>
<accession>A0A6P7Z0B9</accession>
<evidence type="ECO:0000313" key="2">
    <source>
        <dbReference type="Proteomes" id="UP000515156"/>
    </source>
</evidence>
<dbReference type="InterPro" id="IPR017943">
    <property type="entry name" value="Bactericidal_perm-incr_a/b_dom"/>
</dbReference>
<dbReference type="RefSeq" id="XP_030069189.1">
    <property type="nucleotide sequence ID" value="XM_030213329.1"/>
</dbReference>
<keyword evidence="1" id="KW-0732">Signal</keyword>
<evidence type="ECO:0000313" key="3">
    <source>
        <dbReference type="RefSeq" id="XP_030069189.1"/>
    </source>
</evidence>
<organism evidence="2 3">
    <name type="scientific">Microcaecilia unicolor</name>
    <dbReference type="NCBI Taxonomy" id="1415580"/>
    <lineage>
        <taxon>Eukaryota</taxon>
        <taxon>Metazoa</taxon>
        <taxon>Chordata</taxon>
        <taxon>Craniata</taxon>
        <taxon>Vertebrata</taxon>
        <taxon>Euteleostomi</taxon>
        <taxon>Amphibia</taxon>
        <taxon>Gymnophiona</taxon>
        <taxon>Siphonopidae</taxon>
        <taxon>Microcaecilia</taxon>
    </lineage>
</organism>
<proteinExistence type="predicted"/>
<feature type="signal peptide" evidence="1">
    <location>
        <begin position="1"/>
        <end position="19"/>
    </location>
</feature>
<dbReference type="SUPFAM" id="SSF55394">
    <property type="entry name" value="Bactericidal permeability-increasing protein, BPI"/>
    <property type="match status" value="1"/>
</dbReference>
<sequence>MFKILLLAVFCGFLTPSKGYDIVSSFCPCQMEDDFRKAFDGQLLNLIPGGILPNIGGLLGSLSQIAVVSIDIGDLSLKCKENYGITLHLNVDIILKALGVANINAIADVTVDLRLIQSVHNITLKLLDDVNPVIEVKVKGLNLLGTLMNTLVDLLLKTLKVTVIEVLQVVLSILNLSLGTLTAVLRLGDAGSMQCLVQNVTVTATEVVLSLTTIVKNEKEETVPVLESPGLSLPPPLPQNNVSLAVSDAVMNTALSLPKYKTSKVPFDISTTDFVHILPEFREIVTGSLGFDAWVSLSTAPVLQSVESGATLKIGVQISVSIRGSDSVFLELDGDVSLDADVSIKDKHLCVGLSVLSDANLGLRYKRSSVACGCQNVAGLKQHLYKVLSTFLSVQLNVGLCIVPMPQLPVNPELLQGAKCIPHKGYFSAQK</sequence>
<dbReference type="Proteomes" id="UP000515156">
    <property type="component" value="Chromosome 8"/>
</dbReference>